<evidence type="ECO:0000256" key="12">
    <source>
        <dbReference type="SAM" id="MobiDB-lite"/>
    </source>
</evidence>
<dbReference type="CDD" id="cd18808">
    <property type="entry name" value="SF1_C_Upf1"/>
    <property type="match status" value="1"/>
</dbReference>
<name>A0AAW1JBX3_POPJA</name>
<dbReference type="EC" id="3.6.4.13" evidence="3"/>
<sequence length="1001" mass="115442">MVINKENLKFWIITFYNNGIIQDYTMVKQDARAVFNRLQEKDPNSKFEQILAGINIFKYVRNTKKPIIEFIPEQLDILLRDHTDQDRTNNNKPTQPKKRTNRTRRKPTKKQWNCDTCLISFSSQTELQRHQSSDRSHYFRKLYFNRSSSLKASSNDIYIEIIKGSGWNREILSLDTASKATSYITIRNVSKNKYHLDEITEIHSYIRDIAIRKPILPIILTPKTEVKLEITSNIPEASTKLFVHVFSFTNKRNNTQLNLVKEITLHIFGEDYKDLLPVSKYDYKDLLPVSKYVKSVPKKNDIDIDEYVSVGGSVPAFNYTVDLERYPIPSHLKTILANRLCTFDGITRPQLHYLRKIKTILANRLCTFDGITRPQLHYLRKIQDILKGNESGQYLTRNNYFQLLDLLIHMEEYQLSIDIRNYDTETKHLLKVRGYNDRYQLTVPDLAERRPSLLPGDSVYVKSSGTKTFQGVVRFTNQDSVILEFNKRFSSTTYTAGINLSITYGYARSIIRCEHRSIDLLSQHRVLAPFFPTRIIAPPPKQYELQWFNKKIESNSQQQQAIQHILCRSSYPSPYLIFGPPGTGKTMTIVEAISQVWKTKPSSHILVCAPSNSVANEIALRLASYVPKSQLFRFMSISFDMLNIPDEVLPFTNYDERDFYTPTLAELCSYRIIISTLSNASRLVSTGIPQRHFSYVFIDESGHATETETLIAIAGLLTCEENAGTVLGQIVLAGDPQQLGPIIHSTYAKHYGFGISMLERLMTTVDIYKKDAEGKYNPMALTKLLNNYRSHPSILHLPNQMFYENELIPKGDDLVNIALNWEKLPNKNIPIIFHSVIGIDQREANSPSYFNIQEIEVVMTYLKDLIGSRLKGRNITQKDIGVIAPYRKQVQKIKKTCDKRNWNDITIGSVEQFQGFLNNHKRFNVAITRAKALVIVVGNPNLLQYETYWRRFIKYCIQHKCMTGAPFEFSHSAIDLLELNMAKLRIDGEPDDISDFSRGNI</sequence>
<evidence type="ECO:0000256" key="6">
    <source>
        <dbReference type="ARBA" id="ARBA00022801"/>
    </source>
</evidence>
<dbReference type="Pfam" id="PF13087">
    <property type="entry name" value="AAA_12"/>
    <property type="match status" value="1"/>
</dbReference>
<dbReference type="Pfam" id="PF13086">
    <property type="entry name" value="AAA_11"/>
    <property type="match status" value="2"/>
</dbReference>
<evidence type="ECO:0000256" key="5">
    <source>
        <dbReference type="ARBA" id="ARBA00022741"/>
    </source>
</evidence>
<evidence type="ECO:0000256" key="7">
    <source>
        <dbReference type="ARBA" id="ARBA00022806"/>
    </source>
</evidence>
<evidence type="ECO:0000313" key="15">
    <source>
        <dbReference type="Proteomes" id="UP001458880"/>
    </source>
</evidence>
<evidence type="ECO:0000256" key="11">
    <source>
        <dbReference type="PROSITE-ProRule" id="PRU00042"/>
    </source>
</evidence>
<dbReference type="CDD" id="cd18038">
    <property type="entry name" value="DEXXQc_Helz-like"/>
    <property type="match status" value="1"/>
</dbReference>
<evidence type="ECO:0000256" key="3">
    <source>
        <dbReference type="ARBA" id="ARBA00012552"/>
    </source>
</evidence>
<keyword evidence="15" id="KW-1185">Reference proteome</keyword>
<comment type="similarity">
    <text evidence="2">Belongs to the DNA2/NAM7 helicase family. SDE3 subfamily.</text>
</comment>
<proteinExistence type="inferred from homology"/>
<dbReference type="InterPro" id="IPR041679">
    <property type="entry name" value="DNA2/NAM7-like_C"/>
</dbReference>
<keyword evidence="11" id="KW-0862">Zinc</keyword>
<keyword evidence="4" id="KW-0963">Cytoplasm</keyword>
<evidence type="ECO:0000256" key="4">
    <source>
        <dbReference type="ARBA" id="ARBA00022490"/>
    </source>
</evidence>
<dbReference type="InterPro" id="IPR026122">
    <property type="entry name" value="MOV-10/SDE3_DEXXQ/H-box"/>
</dbReference>
<keyword evidence="11" id="KW-0479">Metal-binding</keyword>
<comment type="catalytic activity">
    <reaction evidence="10">
        <text>ATP + H2O = ADP + phosphate + H(+)</text>
        <dbReference type="Rhea" id="RHEA:13065"/>
        <dbReference type="ChEBI" id="CHEBI:15377"/>
        <dbReference type="ChEBI" id="CHEBI:15378"/>
        <dbReference type="ChEBI" id="CHEBI:30616"/>
        <dbReference type="ChEBI" id="CHEBI:43474"/>
        <dbReference type="ChEBI" id="CHEBI:456216"/>
        <dbReference type="EC" id="3.6.4.13"/>
    </reaction>
</comment>
<dbReference type="PANTHER" id="PTHR45418:SF1">
    <property type="entry name" value="CANCER_TESTIS ANTIGEN 55"/>
    <property type="match status" value="1"/>
</dbReference>
<dbReference type="PROSITE" id="PS50157">
    <property type="entry name" value="ZINC_FINGER_C2H2_2"/>
    <property type="match status" value="1"/>
</dbReference>
<dbReference type="GO" id="GO:0003723">
    <property type="term" value="F:RNA binding"/>
    <property type="evidence" value="ECO:0007669"/>
    <property type="project" value="InterPro"/>
</dbReference>
<dbReference type="PANTHER" id="PTHR45418">
    <property type="entry name" value="CANCER/TESTIS ANTIGEN 55"/>
    <property type="match status" value="1"/>
</dbReference>
<evidence type="ECO:0000259" key="13">
    <source>
        <dbReference type="PROSITE" id="PS50157"/>
    </source>
</evidence>
<dbReference type="GO" id="GO:0005524">
    <property type="term" value="F:ATP binding"/>
    <property type="evidence" value="ECO:0007669"/>
    <property type="project" value="UniProtKB-KW"/>
</dbReference>
<feature type="domain" description="C2H2-type" evidence="13">
    <location>
        <begin position="112"/>
        <end position="142"/>
    </location>
</feature>
<dbReference type="Gene3D" id="3.40.50.300">
    <property type="entry name" value="P-loop containing nucleotide triphosphate hydrolases"/>
    <property type="match status" value="2"/>
</dbReference>
<feature type="region of interest" description="Disordered" evidence="12">
    <location>
        <begin position="82"/>
        <end position="109"/>
    </location>
</feature>
<comment type="caution">
    <text evidence="14">The sequence shown here is derived from an EMBL/GenBank/DDBJ whole genome shotgun (WGS) entry which is preliminary data.</text>
</comment>
<dbReference type="EMBL" id="JASPKY010000436">
    <property type="protein sequence ID" value="KAK9700503.1"/>
    <property type="molecule type" value="Genomic_DNA"/>
</dbReference>
<evidence type="ECO:0000256" key="9">
    <source>
        <dbReference type="ARBA" id="ARBA00023158"/>
    </source>
</evidence>
<accession>A0AAW1JBX3</accession>
<evidence type="ECO:0000313" key="14">
    <source>
        <dbReference type="EMBL" id="KAK9700503.1"/>
    </source>
</evidence>
<keyword evidence="8" id="KW-0067">ATP-binding</keyword>
<keyword evidence="5" id="KW-0547">Nucleotide-binding</keyword>
<dbReference type="Pfam" id="PF21634">
    <property type="entry name" value="MOV-10_beta-barrel"/>
    <property type="match status" value="1"/>
</dbReference>
<dbReference type="GO" id="GO:0032574">
    <property type="term" value="F:5'-3' RNA helicase activity"/>
    <property type="evidence" value="ECO:0007669"/>
    <property type="project" value="InterPro"/>
</dbReference>
<dbReference type="AlphaFoldDB" id="A0AAW1JBX3"/>
<dbReference type="SUPFAM" id="SSF52540">
    <property type="entry name" value="P-loop containing nucleoside triphosphate hydrolases"/>
    <property type="match status" value="1"/>
</dbReference>
<feature type="compositionally biased region" description="Basic residues" evidence="12">
    <location>
        <begin position="95"/>
        <end position="109"/>
    </location>
</feature>
<dbReference type="InterPro" id="IPR027417">
    <property type="entry name" value="P-loop_NTPase"/>
</dbReference>
<organism evidence="14 15">
    <name type="scientific">Popillia japonica</name>
    <name type="common">Japanese beetle</name>
    <dbReference type="NCBI Taxonomy" id="7064"/>
    <lineage>
        <taxon>Eukaryota</taxon>
        <taxon>Metazoa</taxon>
        <taxon>Ecdysozoa</taxon>
        <taxon>Arthropoda</taxon>
        <taxon>Hexapoda</taxon>
        <taxon>Insecta</taxon>
        <taxon>Pterygota</taxon>
        <taxon>Neoptera</taxon>
        <taxon>Endopterygota</taxon>
        <taxon>Coleoptera</taxon>
        <taxon>Polyphaga</taxon>
        <taxon>Scarabaeiformia</taxon>
        <taxon>Scarabaeidae</taxon>
        <taxon>Rutelinae</taxon>
        <taxon>Popillia</taxon>
    </lineage>
</organism>
<reference evidence="14 15" key="1">
    <citation type="journal article" date="2024" name="BMC Genomics">
        <title>De novo assembly and annotation of Popillia japonica's genome with initial clues to its potential as an invasive pest.</title>
        <authorList>
            <person name="Cucini C."/>
            <person name="Boschi S."/>
            <person name="Funari R."/>
            <person name="Cardaioli E."/>
            <person name="Iannotti N."/>
            <person name="Marturano G."/>
            <person name="Paoli F."/>
            <person name="Bruttini M."/>
            <person name="Carapelli A."/>
            <person name="Frati F."/>
            <person name="Nardi F."/>
        </authorList>
    </citation>
    <scope>NUCLEOTIDE SEQUENCE [LARGE SCALE GENOMIC DNA]</scope>
    <source>
        <strain evidence="14">DMR45628</strain>
    </source>
</reference>
<dbReference type="GO" id="GO:0005737">
    <property type="term" value="C:cytoplasm"/>
    <property type="evidence" value="ECO:0007669"/>
    <property type="project" value="UniProtKB-SubCell"/>
</dbReference>
<keyword evidence="7" id="KW-0347">Helicase</keyword>
<keyword evidence="11" id="KW-0863">Zinc-finger</keyword>
<dbReference type="InterPro" id="IPR013087">
    <property type="entry name" value="Znf_C2H2_type"/>
</dbReference>
<dbReference type="GO" id="GO:0016787">
    <property type="term" value="F:hydrolase activity"/>
    <property type="evidence" value="ECO:0007669"/>
    <property type="project" value="UniProtKB-KW"/>
</dbReference>
<gene>
    <name evidence="14" type="ORF">QE152_g31204</name>
</gene>
<evidence type="ECO:0000256" key="1">
    <source>
        <dbReference type="ARBA" id="ARBA00004496"/>
    </source>
</evidence>
<keyword evidence="9" id="KW-0943">RNA-mediated gene silencing</keyword>
<dbReference type="InterPro" id="IPR047187">
    <property type="entry name" value="SF1_C_Upf1"/>
</dbReference>
<dbReference type="Proteomes" id="UP001458880">
    <property type="component" value="Unassembled WGS sequence"/>
</dbReference>
<evidence type="ECO:0000256" key="8">
    <source>
        <dbReference type="ARBA" id="ARBA00022840"/>
    </source>
</evidence>
<protein>
    <recommendedName>
        <fullName evidence="3">RNA helicase</fullName>
        <ecNumber evidence="3">3.6.4.13</ecNumber>
    </recommendedName>
</protein>
<comment type="subcellular location">
    <subcellularLocation>
        <location evidence="1">Cytoplasm</location>
    </subcellularLocation>
</comment>
<dbReference type="GO" id="GO:0008270">
    <property type="term" value="F:zinc ion binding"/>
    <property type="evidence" value="ECO:0007669"/>
    <property type="project" value="UniProtKB-KW"/>
</dbReference>
<keyword evidence="6" id="KW-0378">Hydrolase</keyword>
<dbReference type="GO" id="GO:0031047">
    <property type="term" value="P:regulatory ncRNA-mediated gene silencing"/>
    <property type="evidence" value="ECO:0007669"/>
    <property type="project" value="UniProtKB-KW"/>
</dbReference>
<evidence type="ECO:0000256" key="10">
    <source>
        <dbReference type="ARBA" id="ARBA00047984"/>
    </source>
</evidence>
<dbReference type="InterPro" id="IPR049080">
    <property type="entry name" value="MOV-10-like_beta-barrel"/>
</dbReference>
<evidence type="ECO:0000256" key="2">
    <source>
        <dbReference type="ARBA" id="ARBA00005601"/>
    </source>
</evidence>
<dbReference type="InterPro" id="IPR041677">
    <property type="entry name" value="DNA2/NAM7_AAA_11"/>
</dbReference>